<feature type="region of interest" description="Disordered" evidence="2">
    <location>
        <begin position="41"/>
        <end position="62"/>
    </location>
</feature>
<dbReference type="EMBL" id="LUCH01002390">
    <property type="protein sequence ID" value="KAF5401561.1"/>
    <property type="molecule type" value="Genomic_DNA"/>
</dbReference>
<feature type="coiled-coil region" evidence="1">
    <location>
        <begin position="1746"/>
        <end position="1794"/>
    </location>
</feature>
<proteinExistence type="predicted"/>
<organism evidence="3 4">
    <name type="scientific">Paragonimus heterotremus</name>
    <dbReference type="NCBI Taxonomy" id="100268"/>
    <lineage>
        <taxon>Eukaryota</taxon>
        <taxon>Metazoa</taxon>
        <taxon>Spiralia</taxon>
        <taxon>Lophotrochozoa</taxon>
        <taxon>Platyhelminthes</taxon>
        <taxon>Trematoda</taxon>
        <taxon>Digenea</taxon>
        <taxon>Plagiorchiida</taxon>
        <taxon>Troglotremata</taxon>
        <taxon>Troglotrematidae</taxon>
        <taxon>Paragonimus</taxon>
    </lineage>
</organism>
<evidence type="ECO:0000256" key="1">
    <source>
        <dbReference type="SAM" id="Coils"/>
    </source>
</evidence>
<dbReference type="Proteomes" id="UP000748531">
    <property type="component" value="Unassembled WGS sequence"/>
</dbReference>
<protein>
    <submittedName>
        <fullName evidence="3">Uncharacterized protein</fullName>
    </submittedName>
</protein>
<sequence length="2189" mass="246210">MEGESMTDFGAFAIRQSDPRFRSPGIARKQFGKEALTAHSIKRARRAKSTEPTPLGSHDPFNKYAKKDAVELNADTQLVGEKRLSLSTKIQENMSKTELINSYRLLMSEKLRLERFLSIMSKNHEMARTRLESDLLDAMMCIEDLKQALELRMARDPREAEERRYLIRQNKKLLNQASSVCRYSLCELYESAKKIERLELTKVEMKEQLELLDFQILEVENQKTMMEEELRRLPSCNNTATQTEDNSNSTAQLILKLQAQIAVMQSDVCSQKAETAAAVARQQHLENLVRDLRRDNVDLRDQLAKLDDAENSLAESDKPLAAGTRLLQAQLEAQVERIRELESKLKATRDYANELESRLRTMQKENQSMEHADEVVSAPLDTASSTQVSRVDVSADREPSTSSVPVVSQLIIHTFRPATCLVPLNGMDALDLQAAMSNGNLNSSGLRVPRVDDLLLQETIRTFQSLITERDQELMQLRRHIRSNLSTTESTDQPPLILPQLFESAVQTDLIMAQADKLSGLIDALAEGGILLTAEQNAALTAEIKQSLKVLSENDATGEQPDENGSTDMKRTVGYADLLSNVSKLRQEAERMKMRVALSELALTPDTPVETKAFSPVQANESNTSACLFSSKEHSSYSESKPDTLQDELKGSDYAEIICETLRKLKGEDIVGPLQPKTETIVCEESSLLSDDPQVVTPSTCPVDEVEILNNEPLVCFASDQDMQLSTLISQDESVCVEEVQSVEESVIVPTSAHTNQQIYVEKQVLPITQREPNSRLIEKPTSNMTNHAEVFVDLLDDIFSDVEIEKPVTDGNVELLPLSTETPRISTDNNDVQTVEGFDGVSLHEPQSAQTFSKLTNVSRLAFDLQHPVADMEAVKNESTPSLTATPTKAAEDPNETFDQVCTVERRLDMLPIVRFSSLDNTILLKGFPNLISDEKFVTLPGSPELTVHGTMLLDILCSIHQECLSLWLFTKSLWYSQQTEHSCHKHEERGPVVDIYTLVRSLQGKCQKLAAEGILDLIGRLPKAAFMKLKHPEAHDCLNNPCASVGELLFSTSNYWLTQDVTVQRTNVKITIKKKSGKQAWLNDAFAFISLARISQFSPDRLFTHERTALQRLSCMKTPAVRDCYNVLFTSVQTTSNKVLPANLRYAMLTLQDVSINWLVAATDLFHLPLKSLSNIYIRLLKFDKEHHFPSAHFAHSFHPDQLSQLRSSLILEVLWLRICLTFEALVPDRISDGQHQAERLNRVFRALNFRKKSDISIKSHTLLRQSALENRLFLQIKYALWNLVVNPVLTHCPRFVLDAIVDAIQPSIRARLYYLAAKDRHLLFIILFRVFCALHFEPACLIPSVTANCHCHSYAVPVNLQFKSAVIHGYHTLRSRDELVESFRYYLYEIAHGLWLLTGIWPGFLDTKWHNYTADELWMKALFFKEALLHVLFGNESDSRTQTNSLQSCVAALASHRSDQGMGCKLWLPTHRLESSLSADFFILTRVIMSAVVNLLRTYPVSKTVKCQLAKAADLLDTPHSSQVRKSPSARCFLRRLEEFRDKCYNSSAMSMRLAQFWCHTSDDLEIKSQVSMSNSSKFFVGGVLKPIEKILLMNSPRWERSLIVLEPSFYFTIVSEMEENNSFGAFADQISRQFTPTQLMLVNNLSSEESANGPVLVSDQQQDDKQDRVDLTCPEPTRSPNFPTTDSNHEEKLISDSVNLSEGRPLSAPVDPSLNNEPSGTTAHTPKHYRTQLQELKQTGELELARAHLSVSERRRQELERRVLELGEELARARAEARAAETSLSAARRTEAALRRRLLVAMDMQGTDGDLASHRHSTGANFGVAVEAQSTLELQASLIKSEAANASLNEAAQLDRTRLHDQAMRIGQLEAERRALLDRISALQVSEATAQRGIVRLQALYEDMLREYSESRSPELSWRTRDRSRSNYRQTADRDAGGRLPAGAKSMITTMQLQERISELESENLSLKEGLKQLETNKCSVTSQPVGRCSAPACVEVRRLLKAFQERFSDVMGQLTRTQQCLDALQSNSNEPKTETVDSMSEETCLGLITSVQQQLSMLGGALKQHASSGDKLDDSARKLISCSNQLSYLAKWLRGYLKHTDAEILQLRSAILHFQISSVDGEHTITTASSDPDAEHPFSCSIRLNKKLNVDLLSEKEDEIAQLRGRLRDLESQLEVVSAQPEPM</sequence>
<feature type="compositionally biased region" description="Polar residues" evidence="2">
    <location>
        <begin position="878"/>
        <end position="888"/>
    </location>
</feature>
<evidence type="ECO:0000313" key="3">
    <source>
        <dbReference type="EMBL" id="KAF5401561.1"/>
    </source>
</evidence>
<gene>
    <name evidence="3" type="ORF">PHET_05309</name>
</gene>
<feature type="coiled-coil region" evidence="1">
    <location>
        <begin position="195"/>
        <end position="222"/>
    </location>
</feature>
<feature type="coiled-coil region" evidence="1">
    <location>
        <begin position="282"/>
        <end position="372"/>
    </location>
</feature>
<feature type="compositionally biased region" description="Polar residues" evidence="2">
    <location>
        <begin position="1717"/>
        <end position="1728"/>
    </location>
</feature>
<feature type="region of interest" description="Disordered" evidence="2">
    <location>
        <begin position="378"/>
        <end position="399"/>
    </location>
</feature>
<feature type="coiled-coil region" evidence="1">
    <location>
        <begin position="2158"/>
        <end position="2185"/>
    </location>
</feature>
<evidence type="ECO:0000256" key="2">
    <source>
        <dbReference type="SAM" id="MobiDB-lite"/>
    </source>
</evidence>
<feature type="region of interest" description="Disordered" evidence="2">
    <location>
        <begin position="876"/>
        <end position="895"/>
    </location>
</feature>
<keyword evidence="1" id="KW-0175">Coiled coil</keyword>
<feature type="coiled-coil region" evidence="1">
    <location>
        <begin position="1954"/>
        <end position="1981"/>
    </location>
</feature>
<keyword evidence="4" id="KW-1185">Reference proteome</keyword>
<comment type="caution">
    <text evidence="3">The sequence shown here is derived from an EMBL/GenBank/DDBJ whole genome shotgun (WGS) entry which is preliminary data.</text>
</comment>
<feature type="region of interest" description="Disordered" evidence="2">
    <location>
        <begin position="1916"/>
        <end position="1946"/>
    </location>
</feature>
<accession>A0A8J4SYD8</accession>
<evidence type="ECO:0000313" key="4">
    <source>
        <dbReference type="Proteomes" id="UP000748531"/>
    </source>
</evidence>
<name>A0A8J4SYD8_9TREM</name>
<feature type="compositionally biased region" description="Basic and acidic residues" evidence="2">
    <location>
        <begin position="1916"/>
        <end position="1941"/>
    </location>
</feature>
<dbReference type="OrthoDB" id="6273819at2759"/>
<reference evidence="3" key="1">
    <citation type="submission" date="2019-05" db="EMBL/GenBank/DDBJ databases">
        <title>Annotation for the trematode Paragonimus heterotremus.</title>
        <authorList>
            <person name="Choi Y.-J."/>
        </authorList>
    </citation>
    <scope>NUCLEOTIDE SEQUENCE</scope>
    <source>
        <strain evidence="3">LC</strain>
    </source>
</reference>
<feature type="region of interest" description="Disordered" evidence="2">
    <location>
        <begin position="1654"/>
        <end position="1730"/>
    </location>
</feature>